<keyword evidence="8" id="KW-1185">Reference proteome</keyword>
<dbReference type="AlphaFoldDB" id="A0A1C1YYD9"/>
<dbReference type="GO" id="GO:0005524">
    <property type="term" value="F:ATP binding"/>
    <property type="evidence" value="ECO:0007669"/>
    <property type="project" value="UniProtKB-KW"/>
</dbReference>
<accession>A0A1C1YYD9</accession>
<keyword evidence="4 7" id="KW-0067">ATP-binding</keyword>
<dbReference type="InterPro" id="IPR003593">
    <property type="entry name" value="AAA+_ATPase"/>
</dbReference>
<keyword evidence="5" id="KW-0029">Amino-acid transport</keyword>
<name>A0A1C1YYD9_9HYPH</name>
<dbReference type="InterPro" id="IPR027417">
    <property type="entry name" value="P-loop_NTPase"/>
</dbReference>
<dbReference type="PANTHER" id="PTHR43820:SF3">
    <property type="entry name" value="BRANCHED-CHAIN AMINO ACID TRANSPORT SYSTEM,ATP-BINDING PROTEIN"/>
    <property type="match status" value="1"/>
</dbReference>
<dbReference type="OrthoDB" id="9776369at2"/>
<dbReference type="RefSeq" id="WP_066176789.1">
    <property type="nucleotide sequence ID" value="NZ_LQZT01000007.1"/>
</dbReference>
<dbReference type="SMART" id="SM00382">
    <property type="entry name" value="AAA"/>
    <property type="match status" value="1"/>
</dbReference>
<evidence type="ECO:0000256" key="5">
    <source>
        <dbReference type="ARBA" id="ARBA00022970"/>
    </source>
</evidence>
<protein>
    <submittedName>
        <fullName evidence="7">ABC transporter ATP-binding protein</fullName>
    </submittedName>
</protein>
<dbReference type="GO" id="GO:0015658">
    <property type="term" value="F:branched-chain amino acid transmembrane transporter activity"/>
    <property type="evidence" value="ECO:0007669"/>
    <property type="project" value="TreeGrafter"/>
</dbReference>
<dbReference type="CDD" id="cd03224">
    <property type="entry name" value="ABC_TM1139_LivF_branched"/>
    <property type="match status" value="1"/>
</dbReference>
<organism evidence="7 8">
    <name type="scientific">Hoeflea olei</name>
    <dbReference type="NCBI Taxonomy" id="1480615"/>
    <lineage>
        <taxon>Bacteria</taxon>
        <taxon>Pseudomonadati</taxon>
        <taxon>Pseudomonadota</taxon>
        <taxon>Alphaproteobacteria</taxon>
        <taxon>Hyphomicrobiales</taxon>
        <taxon>Rhizobiaceae</taxon>
        <taxon>Hoeflea</taxon>
    </lineage>
</organism>
<dbReference type="InterPro" id="IPR052156">
    <property type="entry name" value="BCAA_Transport_ATP-bd_LivF"/>
</dbReference>
<evidence type="ECO:0000256" key="4">
    <source>
        <dbReference type="ARBA" id="ARBA00022840"/>
    </source>
</evidence>
<dbReference type="Proteomes" id="UP000094795">
    <property type="component" value="Unassembled WGS sequence"/>
</dbReference>
<evidence type="ECO:0000259" key="6">
    <source>
        <dbReference type="PROSITE" id="PS50893"/>
    </source>
</evidence>
<dbReference type="EMBL" id="LQZT01000007">
    <property type="protein sequence ID" value="OCW58429.1"/>
    <property type="molecule type" value="Genomic_DNA"/>
</dbReference>
<dbReference type="Gene3D" id="3.40.50.300">
    <property type="entry name" value="P-loop containing nucleotide triphosphate hydrolases"/>
    <property type="match status" value="1"/>
</dbReference>
<reference evidence="7 8" key="1">
    <citation type="submission" date="2015-12" db="EMBL/GenBank/DDBJ databases">
        <authorList>
            <person name="Shamseldin A."/>
            <person name="Moawad H."/>
            <person name="Abd El-Rahim W.M."/>
            <person name="Sadowsky M.J."/>
        </authorList>
    </citation>
    <scope>NUCLEOTIDE SEQUENCE [LARGE SCALE GENOMIC DNA]</scope>
    <source>
        <strain evidence="7 8">JC234</strain>
    </source>
</reference>
<keyword evidence="2" id="KW-0813">Transport</keyword>
<dbReference type="GO" id="GO:0016887">
    <property type="term" value="F:ATP hydrolysis activity"/>
    <property type="evidence" value="ECO:0007669"/>
    <property type="project" value="InterPro"/>
</dbReference>
<feature type="domain" description="ABC transporter" evidence="6">
    <location>
        <begin position="18"/>
        <end position="252"/>
    </location>
</feature>
<dbReference type="STRING" id="1480615.AWJ14_13720"/>
<dbReference type="GO" id="GO:0015807">
    <property type="term" value="P:L-amino acid transport"/>
    <property type="evidence" value="ECO:0007669"/>
    <property type="project" value="TreeGrafter"/>
</dbReference>
<dbReference type="PANTHER" id="PTHR43820">
    <property type="entry name" value="HIGH-AFFINITY BRANCHED-CHAIN AMINO ACID TRANSPORT ATP-BINDING PROTEIN LIVF"/>
    <property type="match status" value="1"/>
</dbReference>
<sequence>MANTTPAAGAAASGEVILGLEDVSVSYHGDITILDHVNISARKGMVTGIIGPNGAGKSTALKTLYGFLKPTTGHIRYKGESLNGKPPYTFIERGIAFVPQNRSLFGDLSVQDNLLLGCWVFRNDAARVRRVLEAAYAQFPILGDKRHDPASSLSGGQQRFLELARALALEPEVVLLDEPTAMIAPKLSREIYDFIRALPEKGITVVLVDQNVRQCAAVSDYLYVLELGRNKAEGGKEMFEGDSALHKLIAEWLEYKID</sequence>
<dbReference type="PROSITE" id="PS50893">
    <property type="entry name" value="ABC_TRANSPORTER_2"/>
    <property type="match status" value="1"/>
</dbReference>
<dbReference type="InterPro" id="IPR003439">
    <property type="entry name" value="ABC_transporter-like_ATP-bd"/>
</dbReference>
<evidence type="ECO:0000256" key="1">
    <source>
        <dbReference type="ARBA" id="ARBA00005417"/>
    </source>
</evidence>
<proteinExistence type="inferred from homology"/>
<evidence type="ECO:0000313" key="7">
    <source>
        <dbReference type="EMBL" id="OCW58429.1"/>
    </source>
</evidence>
<comment type="similarity">
    <text evidence="1">Belongs to the ABC transporter superfamily.</text>
</comment>
<comment type="caution">
    <text evidence="7">The sequence shown here is derived from an EMBL/GenBank/DDBJ whole genome shotgun (WGS) entry which is preliminary data.</text>
</comment>
<dbReference type="SUPFAM" id="SSF52540">
    <property type="entry name" value="P-loop containing nucleoside triphosphate hydrolases"/>
    <property type="match status" value="1"/>
</dbReference>
<evidence type="ECO:0000313" key="8">
    <source>
        <dbReference type="Proteomes" id="UP000094795"/>
    </source>
</evidence>
<dbReference type="Pfam" id="PF00005">
    <property type="entry name" value="ABC_tran"/>
    <property type="match status" value="1"/>
</dbReference>
<evidence type="ECO:0000256" key="3">
    <source>
        <dbReference type="ARBA" id="ARBA00022741"/>
    </source>
</evidence>
<keyword evidence="3" id="KW-0547">Nucleotide-binding</keyword>
<evidence type="ECO:0000256" key="2">
    <source>
        <dbReference type="ARBA" id="ARBA00022448"/>
    </source>
</evidence>
<gene>
    <name evidence="7" type="ORF">AWJ14_13720</name>
</gene>